<accession>A0ABZ2YLJ9</accession>
<keyword evidence="5" id="KW-1185">Reference proteome</keyword>
<evidence type="ECO:0000256" key="1">
    <source>
        <dbReference type="ARBA" id="ARBA00045876"/>
    </source>
</evidence>
<evidence type="ECO:0000313" key="4">
    <source>
        <dbReference type="EMBL" id="WZN40596.1"/>
    </source>
</evidence>
<dbReference type="Gene3D" id="1.25.10.10">
    <property type="entry name" value="Leucine-rich Repeat Variant"/>
    <property type="match status" value="3"/>
</dbReference>
<feature type="domain" description="3-keto-alpha-glucoside-1,2-lyase/3-keto-2-hydroxy-glucal hydratase" evidence="3">
    <location>
        <begin position="931"/>
        <end position="1117"/>
    </location>
</feature>
<evidence type="ECO:0000256" key="2">
    <source>
        <dbReference type="SAM" id="SignalP"/>
    </source>
</evidence>
<dbReference type="InterPro" id="IPR016024">
    <property type="entry name" value="ARM-type_fold"/>
</dbReference>
<dbReference type="PANTHER" id="PTHR12697:SF5">
    <property type="entry name" value="DEOXYHYPUSINE HYDROXYLASE"/>
    <property type="match status" value="1"/>
</dbReference>
<organism evidence="4 5">
    <name type="scientific">Chitinophaga pollutisoli</name>
    <dbReference type="NCBI Taxonomy" id="3133966"/>
    <lineage>
        <taxon>Bacteria</taxon>
        <taxon>Pseudomonadati</taxon>
        <taxon>Bacteroidota</taxon>
        <taxon>Chitinophagia</taxon>
        <taxon>Chitinophagales</taxon>
        <taxon>Chitinophagaceae</taxon>
        <taxon>Chitinophaga</taxon>
    </lineage>
</organism>
<dbReference type="EMBL" id="CP149822">
    <property type="protein sequence ID" value="WZN40596.1"/>
    <property type="molecule type" value="Genomic_DNA"/>
</dbReference>
<dbReference type="PANTHER" id="PTHR12697">
    <property type="entry name" value="PBS LYASE HEAT-LIKE PROTEIN"/>
    <property type="match status" value="1"/>
</dbReference>
<dbReference type="RefSeq" id="WP_341835511.1">
    <property type="nucleotide sequence ID" value="NZ_CP149822.1"/>
</dbReference>
<dbReference type="Proteomes" id="UP001485459">
    <property type="component" value="Chromosome"/>
</dbReference>
<dbReference type="InterPro" id="IPR004155">
    <property type="entry name" value="PBS_lyase_HEAT"/>
</dbReference>
<dbReference type="Pfam" id="PF06439">
    <property type="entry name" value="3keto-disac_hyd"/>
    <property type="match status" value="2"/>
</dbReference>
<feature type="signal peptide" evidence="2">
    <location>
        <begin position="1"/>
        <end position="20"/>
    </location>
</feature>
<dbReference type="SUPFAM" id="SSF48371">
    <property type="entry name" value="ARM repeat"/>
    <property type="match status" value="2"/>
</dbReference>
<dbReference type="InterPro" id="IPR011989">
    <property type="entry name" value="ARM-like"/>
</dbReference>
<name>A0ABZ2YLJ9_9BACT</name>
<dbReference type="SMART" id="SM00567">
    <property type="entry name" value="EZ_HEAT"/>
    <property type="match status" value="4"/>
</dbReference>
<feature type="chain" id="PRO_5047275349" evidence="2">
    <location>
        <begin position="21"/>
        <end position="1133"/>
    </location>
</feature>
<evidence type="ECO:0000259" key="3">
    <source>
        <dbReference type="Pfam" id="PF06439"/>
    </source>
</evidence>
<gene>
    <name evidence="4" type="ORF">WJU16_21775</name>
</gene>
<dbReference type="PROSITE" id="PS50077">
    <property type="entry name" value="HEAT_REPEAT"/>
    <property type="match status" value="1"/>
</dbReference>
<protein>
    <submittedName>
        <fullName evidence="4">DUF1080 domain-containing protein</fullName>
    </submittedName>
</protein>
<sequence length="1133" mass="121248">MMKKTFLIAACCLAQLAVFAQPKQDNRAAHTKVADLLQQQPAKDKAALEANMKALAEMGEEGVLGIASMMTAPGKGDNAPAEFALTGYAFYVTQPGKESLKAAAVKSYVKALGKVQDKEVKEFFIRRLESIGNDDAVPALAPYLADERLSAITARTLVQINSAASRKALLDAVNKAEGRNKQSLVLAIGDAKVPEAASVLVPLASSPDKMLAKTALYALSYIASPNSAAAMQGFASKTGYKYDVTNATTAYLAYIQQLAQNGQQGEAARLAESLLGNAKEVHVRTAALALLDQVYGDRNLSRLTAAAGDANAEYRDAALKLAGKRLNAVSVAAWLKTLSKASPASKAAIIGMLGENKVAAALPAVQRLLADKNPEVRLAAITASGQIGGAQAVPALIEVISKGNDADVAAVQSVLKTIKGNEVATQSAAAVAGVPAGAQVALLDVLATRKADAAFTQVLPLTKSKNEAVRKAAFASLKDLASPASLATLLDLLNTAGGQDVKGLQEAVIAAASGSDNAAQVVAAMKSAPADKRDRYLSVLGGIGGASSLAVVKEAFDKGNAEQKKAAVAALSAWKDVSAMQPLLDIARKDAGARTEALKGYVRLAKAETRAEQRLLMLINAMELTSDAGLKKSILGQAEQCKTFPALVFAGQYLDDKDAQQEAAQAVMNIALADKSYSGAIVKNLLEKTSTVLKGGDAGYQREAIRKYLSEMPAGEGFVSMFNGKDLSGWKGLVADPIKRAKMDAATLKKEQEKADAKMREGWSVKDGVLWFNGHGDNLCTNKKYGDFEMFVDWKIEPNGDAGVYLRGTPQVQIWDTTRRDVGAEVGSGGLYNNQKNPSKPLKLADNAINEWNNFRIIMKGDRVTVYLNGVEVVDNVILENFWDRGLPIFPEEQIELQAHGTNVYYRNLYVREFERPKPFELSAEERKEGYKILFDGTNMHEWTGNTTSYVMEDGAIVCRPGGHGGGNLYTKNEYGDFVYRFEFQLTPGANNGLGIRAPLTGDAAYQGMELQILDNEADIYKNLQVYQYHGSVYGVIAAKRGFLKPVGEWNYEQVTVKGTRITVELNGTVILDGDIADARDNGTLDKKDHPGLKRTSGHIGFLGHGSVVKFRNIRIKDLTAGAPKAEGKKKKK</sequence>
<comment type="function">
    <text evidence="1">Catalyzes the hydroxylation of the N(6)-(4-aminobutyl)-L-lysine intermediate produced by deoxyhypusine synthase/DHPS on a critical lysine of the eukaryotic translation initiation factor 5A/eIF-5A. This is the second step of the post-translational modification of that lysine into an unusual amino acid residue named hypusine. Hypusination is unique to mature eIF-5A factor and is essential for its function.</text>
</comment>
<dbReference type="InterPro" id="IPR021133">
    <property type="entry name" value="HEAT_type_2"/>
</dbReference>
<feature type="domain" description="3-keto-alpha-glucoside-1,2-lyase/3-keto-2-hydroxy-glucal hydratase" evidence="3">
    <location>
        <begin position="717"/>
        <end position="912"/>
    </location>
</feature>
<evidence type="ECO:0000313" key="5">
    <source>
        <dbReference type="Proteomes" id="UP001485459"/>
    </source>
</evidence>
<proteinExistence type="predicted"/>
<dbReference type="InterPro" id="IPR010496">
    <property type="entry name" value="AL/BT2_dom"/>
</dbReference>
<dbReference type="Pfam" id="PF13646">
    <property type="entry name" value="HEAT_2"/>
    <property type="match status" value="1"/>
</dbReference>
<keyword evidence="2" id="KW-0732">Signal</keyword>
<reference evidence="5" key="1">
    <citation type="submission" date="2024-03" db="EMBL/GenBank/DDBJ databases">
        <title>Chitinophaga horti sp. nov., isolated from garden soil.</title>
        <authorList>
            <person name="Lee D.S."/>
            <person name="Han D.M."/>
            <person name="Baek J.H."/>
            <person name="Choi D.G."/>
            <person name="Jeon J.H."/>
            <person name="Jeon C.O."/>
        </authorList>
    </citation>
    <scope>NUCLEOTIDE SEQUENCE [LARGE SCALE GENOMIC DNA]</scope>
    <source>
        <strain evidence="5">GPA1</strain>
    </source>
</reference>
<dbReference type="Gene3D" id="2.60.120.560">
    <property type="entry name" value="Exo-inulinase, domain 1"/>
    <property type="match status" value="2"/>
</dbReference>